<dbReference type="SUPFAM" id="SSF161098">
    <property type="entry name" value="MetI-like"/>
    <property type="match status" value="1"/>
</dbReference>
<dbReference type="PROSITE" id="PS50928">
    <property type="entry name" value="ABC_TM1"/>
    <property type="match status" value="1"/>
</dbReference>
<keyword evidence="3" id="KW-1003">Cell membrane</keyword>
<dbReference type="GO" id="GO:0005886">
    <property type="term" value="C:plasma membrane"/>
    <property type="evidence" value="ECO:0007669"/>
    <property type="project" value="UniProtKB-SubCell"/>
</dbReference>
<feature type="transmembrane region" description="Helical" evidence="7">
    <location>
        <begin position="7"/>
        <end position="26"/>
    </location>
</feature>
<dbReference type="InterPro" id="IPR051393">
    <property type="entry name" value="ABC_transporter_permease"/>
</dbReference>
<dbReference type="InterPro" id="IPR035906">
    <property type="entry name" value="MetI-like_sf"/>
</dbReference>
<keyword evidence="5 7" id="KW-1133">Transmembrane helix</keyword>
<proteinExistence type="inferred from homology"/>
<dbReference type="AlphaFoldDB" id="F2JJ55"/>
<dbReference type="Proteomes" id="UP000008467">
    <property type="component" value="Chromosome"/>
</dbReference>
<dbReference type="GO" id="GO:0055085">
    <property type="term" value="P:transmembrane transport"/>
    <property type="evidence" value="ECO:0007669"/>
    <property type="project" value="InterPro"/>
</dbReference>
<evidence type="ECO:0000256" key="1">
    <source>
        <dbReference type="ARBA" id="ARBA00004651"/>
    </source>
</evidence>
<evidence type="ECO:0000256" key="2">
    <source>
        <dbReference type="ARBA" id="ARBA00022448"/>
    </source>
</evidence>
<dbReference type="HOGENOM" id="CLU_016047_0_2_9"/>
<keyword evidence="2 7" id="KW-0813">Transport</keyword>
<keyword evidence="10" id="KW-1185">Reference proteome</keyword>
<comment type="similarity">
    <text evidence="7">Belongs to the binding-protein-dependent transport system permease family.</text>
</comment>
<dbReference type="PANTHER" id="PTHR30193:SF45">
    <property type="entry name" value="ABC TRANSPORTER PERMEASE PROTEIN"/>
    <property type="match status" value="1"/>
</dbReference>
<evidence type="ECO:0000313" key="10">
    <source>
        <dbReference type="Proteomes" id="UP000008467"/>
    </source>
</evidence>
<sequence length="281" mass="32160">MKQLRKWKGLLFVLPSLSGVLLFYILPFLKSFVYCFTAGLNDRRFVGLAHFKTLFSNANYRLAMGNTLLIIGVALPSLCLLSLIIALLIEKQLAKRKWLQGLLLIPMALPAASLMLVWQDLFAKEGILNAVLGTHLDWLQSDKAPWIIIGLIIWKNLGYNVLLMIGTLLTMPKEYEEAAGLDGAGFFKIASFIKIPYLIPMLFFTVVISLSNCFKIFREVYLLQGDYPNRKLYLLQHFMNNHFAKLNYDLLTTAAFALYTVIFTIIFFGARWQQRYIRENG</sequence>
<evidence type="ECO:0000256" key="5">
    <source>
        <dbReference type="ARBA" id="ARBA00022989"/>
    </source>
</evidence>
<dbReference type="STRING" id="642492.Clole_2647"/>
<feature type="transmembrane region" description="Helical" evidence="7">
    <location>
        <begin position="101"/>
        <end position="118"/>
    </location>
</feature>
<dbReference type="eggNOG" id="COG1175">
    <property type="taxonomic scope" value="Bacteria"/>
</dbReference>
<dbReference type="Gene3D" id="1.10.3720.10">
    <property type="entry name" value="MetI-like"/>
    <property type="match status" value="1"/>
</dbReference>
<dbReference type="InterPro" id="IPR000515">
    <property type="entry name" value="MetI-like"/>
</dbReference>
<reference evidence="9 10" key="1">
    <citation type="journal article" date="2011" name="J. Bacteriol.">
        <title>Complete genome sequence of the cellulose-degrading bacterium Cellulosilyticum lentocellum.</title>
        <authorList>
            <consortium name="US DOE Joint Genome Institute"/>
            <person name="Miller D.A."/>
            <person name="Suen G."/>
            <person name="Bruce D."/>
            <person name="Copeland A."/>
            <person name="Cheng J.F."/>
            <person name="Detter C."/>
            <person name="Goodwin L.A."/>
            <person name="Han C.S."/>
            <person name="Hauser L.J."/>
            <person name="Land M.L."/>
            <person name="Lapidus A."/>
            <person name="Lucas S."/>
            <person name="Meincke L."/>
            <person name="Pitluck S."/>
            <person name="Tapia R."/>
            <person name="Teshima H."/>
            <person name="Woyke T."/>
            <person name="Fox B.G."/>
            <person name="Angert E.R."/>
            <person name="Currie C.R."/>
        </authorList>
    </citation>
    <scope>NUCLEOTIDE SEQUENCE [LARGE SCALE GENOMIC DNA]</scope>
    <source>
        <strain evidence="10">ATCC 49066 / DSM 5427 / NCIMB 11756 / RHM5</strain>
    </source>
</reference>
<evidence type="ECO:0000256" key="3">
    <source>
        <dbReference type="ARBA" id="ARBA00022475"/>
    </source>
</evidence>
<evidence type="ECO:0000313" key="9">
    <source>
        <dbReference type="EMBL" id="ADZ84348.1"/>
    </source>
</evidence>
<dbReference type="PANTHER" id="PTHR30193">
    <property type="entry name" value="ABC TRANSPORTER PERMEASE PROTEIN"/>
    <property type="match status" value="1"/>
</dbReference>
<gene>
    <name evidence="9" type="ordered locus">Clole_2647</name>
</gene>
<evidence type="ECO:0000256" key="7">
    <source>
        <dbReference type="RuleBase" id="RU363032"/>
    </source>
</evidence>
<protein>
    <submittedName>
        <fullName evidence="9">ABC-type transporter, integral membrane subunit</fullName>
    </submittedName>
</protein>
<organism evidence="9 10">
    <name type="scientific">Cellulosilyticum lentocellum (strain ATCC 49066 / DSM 5427 / NCIMB 11756 / RHM5)</name>
    <name type="common">Clostridium lentocellum</name>
    <dbReference type="NCBI Taxonomy" id="642492"/>
    <lineage>
        <taxon>Bacteria</taxon>
        <taxon>Bacillati</taxon>
        <taxon>Bacillota</taxon>
        <taxon>Clostridia</taxon>
        <taxon>Lachnospirales</taxon>
        <taxon>Cellulosilyticaceae</taxon>
        <taxon>Cellulosilyticum</taxon>
    </lineage>
</organism>
<accession>F2JJ55</accession>
<keyword evidence="4 7" id="KW-0812">Transmembrane</keyword>
<dbReference type="RefSeq" id="WP_013657641.1">
    <property type="nucleotide sequence ID" value="NC_015275.1"/>
</dbReference>
<evidence type="ECO:0000256" key="4">
    <source>
        <dbReference type="ARBA" id="ARBA00022692"/>
    </source>
</evidence>
<dbReference type="CDD" id="cd06261">
    <property type="entry name" value="TM_PBP2"/>
    <property type="match status" value="1"/>
</dbReference>
<dbReference type="Pfam" id="PF00528">
    <property type="entry name" value="BPD_transp_1"/>
    <property type="match status" value="1"/>
</dbReference>
<dbReference type="KEGG" id="cle:Clole_2647"/>
<feature type="transmembrane region" description="Helical" evidence="7">
    <location>
        <begin position="197"/>
        <end position="217"/>
    </location>
</feature>
<evidence type="ECO:0000256" key="6">
    <source>
        <dbReference type="ARBA" id="ARBA00023136"/>
    </source>
</evidence>
<feature type="transmembrane region" description="Helical" evidence="7">
    <location>
        <begin position="68"/>
        <end position="89"/>
    </location>
</feature>
<comment type="subcellular location">
    <subcellularLocation>
        <location evidence="1 7">Cell membrane</location>
        <topology evidence="1 7">Multi-pass membrane protein</topology>
    </subcellularLocation>
</comment>
<feature type="transmembrane region" description="Helical" evidence="7">
    <location>
        <begin position="250"/>
        <end position="270"/>
    </location>
</feature>
<dbReference type="EMBL" id="CP002582">
    <property type="protein sequence ID" value="ADZ84348.1"/>
    <property type="molecule type" value="Genomic_DNA"/>
</dbReference>
<feature type="transmembrane region" description="Helical" evidence="7">
    <location>
        <begin position="146"/>
        <end position="169"/>
    </location>
</feature>
<name>F2JJ55_CELLD</name>
<keyword evidence="6 7" id="KW-0472">Membrane</keyword>
<evidence type="ECO:0000259" key="8">
    <source>
        <dbReference type="PROSITE" id="PS50928"/>
    </source>
</evidence>
<feature type="domain" description="ABC transmembrane type-1" evidence="8">
    <location>
        <begin position="64"/>
        <end position="269"/>
    </location>
</feature>